<feature type="chain" id="PRO_5043649768" evidence="1">
    <location>
        <begin position="32"/>
        <end position="143"/>
    </location>
</feature>
<feature type="signal peptide" evidence="1">
    <location>
        <begin position="1"/>
        <end position="31"/>
    </location>
</feature>
<evidence type="ECO:0000313" key="3">
    <source>
        <dbReference type="Proteomes" id="UP001224325"/>
    </source>
</evidence>
<reference evidence="2" key="1">
    <citation type="submission" date="2024-04" db="EMBL/GenBank/DDBJ databases">
        <title>Mariniflexile litorale, isolated from the shallow sediments of the Sea of Japan.</title>
        <authorList>
            <person name="Romanenko L."/>
            <person name="Isaeva M."/>
        </authorList>
    </citation>
    <scope>NUCLEOTIDE SEQUENCE [LARGE SCALE GENOMIC DNA]</scope>
    <source>
        <strain evidence="2">KMM 9835</strain>
    </source>
</reference>
<protein>
    <submittedName>
        <fullName evidence="2">Uncharacterized protein</fullName>
    </submittedName>
</protein>
<evidence type="ECO:0000256" key="1">
    <source>
        <dbReference type="SAM" id="SignalP"/>
    </source>
</evidence>
<sequence length="143" mass="16268">MKNLISNMTSKVLTLLCFIVFFISSVTSVFAQGEVYWQPPSSGNYDDWTITFIGTDQYGDPYDAYVFNVDSDDADEGELYGIAEGTYDVHIEGPTYWGHSFEITYDSGGYSSNWYYFHNTEYTIENFIVDDTGGSSIWIDLVH</sequence>
<proteinExistence type="predicted"/>
<dbReference type="KEGG" id="mlil:QLS71_009490"/>
<name>A0AAU7EAZ3_9FLAO</name>
<keyword evidence="3" id="KW-1185">Reference proteome</keyword>
<dbReference type="RefSeq" id="WP_308990997.1">
    <property type="nucleotide sequence ID" value="NZ_CP155618.1"/>
</dbReference>
<keyword evidence="1" id="KW-0732">Signal</keyword>
<dbReference type="Proteomes" id="UP001224325">
    <property type="component" value="Chromosome"/>
</dbReference>
<accession>A0AAU7EAZ3</accession>
<organism evidence="2 3">
    <name type="scientific">Mariniflexile litorale</name>
    <dbReference type="NCBI Taxonomy" id="3045158"/>
    <lineage>
        <taxon>Bacteria</taxon>
        <taxon>Pseudomonadati</taxon>
        <taxon>Bacteroidota</taxon>
        <taxon>Flavobacteriia</taxon>
        <taxon>Flavobacteriales</taxon>
        <taxon>Flavobacteriaceae</taxon>
        <taxon>Mariniflexile</taxon>
    </lineage>
</organism>
<evidence type="ECO:0000313" key="2">
    <source>
        <dbReference type="EMBL" id="XBL12572.1"/>
    </source>
</evidence>
<gene>
    <name evidence="2" type="ORF">QLS71_009490</name>
</gene>
<dbReference type="AlphaFoldDB" id="A0AAU7EAZ3"/>
<dbReference type="EMBL" id="CP155618">
    <property type="protein sequence ID" value="XBL12572.1"/>
    <property type="molecule type" value="Genomic_DNA"/>
</dbReference>